<organism evidence="1 2">
    <name type="scientific">Nonomuraea glycinis</name>
    <dbReference type="NCBI Taxonomy" id="2047744"/>
    <lineage>
        <taxon>Bacteria</taxon>
        <taxon>Bacillati</taxon>
        <taxon>Actinomycetota</taxon>
        <taxon>Actinomycetes</taxon>
        <taxon>Streptosporangiales</taxon>
        <taxon>Streptosporangiaceae</taxon>
        <taxon>Nonomuraea</taxon>
    </lineage>
</organism>
<evidence type="ECO:0000313" key="1">
    <source>
        <dbReference type="EMBL" id="GGP15648.1"/>
    </source>
</evidence>
<reference evidence="1" key="1">
    <citation type="journal article" date="2014" name="Int. J. Syst. Evol. Microbiol.">
        <title>Complete genome sequence of Corynebacterium casei LMG S-19264T (=DSM 44701T), isolated from a smear-ripened cheese.</title>
        <authorList>
            <consortium name="US DOE Joint Genome Institute (JGI-PGF)"/>
            <person name="Walter F."/>
            <person name="Albersmeier A."/>
            <person name="Kalinowski J."/>
            <person name="Ruckert C."/>
        </authorList>
    </citation>
    <scope>NUCLEOTIDE SEQUENCE</scope>
    <source>
        <strain evidence="1">CGMCC 4.7430</strain>
    </source>
</reference>
<gene>
    <name evidence="1" type="ORF">GCM10012278_76200</name>
</gene>
<protein>
    <submittedName>
        <fullName evidence="1">Uncharacterized protein</fullName>
    </submittedName>
</protein>
<dbReference type="RefSeq" id="WP_189143617.1">
    <property type="nucleotide sequence ID" value="NZ_BMNK01000019.1"/>
</dbReference>
<name>A0A918E8X0_9ACTN</name>
<dbReference type="Proteomes" id="UP000660745">
    <property type="component" value="Unassembled WGS sequence"/>
</dbReference>
<reference evidence="1" key="2">
    <citation type="submission" date="2020-09" db="EMBL/GenBank/DDBJ databases">
        <authorList>
            <person name="Sun Q."/>
            <person name="Zhou Y."/>
        </authorList>
    </citation>
    <scope>NUCLEOTIDE SEQUENCE</scope>
    <source>
        <strain evidence="1">CGMCC 4.7430</strain>
    </source>
</reference>
<accession>A0A918E8X0</accession>
<comment type="caution">
    <text evidence="1">The sequence shown here is derived from an EMBL/GenBank/DDBJ whole genome shotgun (WGS) entry which is preliminary data.</text>
</comment>
<proteinExistence type="predicted"/>
<evidence type="ECO:0000313" key="2">
    <source>
        <dbReference type="Proteomes" id="UP000660745"/>
    </source>
</evidence>
<keyword evidence="2" id="KW-1185">Reference proteome</keyword>
<dbReference type="EMBL" id="BMNK01000019">
    <property type="protein sequence ID" value="GGP15648.1"/>
    <property type="molecule type" value="Genomic_DNA"/>
</dbReference>
<sequence length="64" mass="7069">MNALLRGFGDRILDRLVPKATAKADTSFYKRCYCRPPADVMKVCHVVGGLSSCGPCDTFFIRPC</sequence>
<dbReference type="AlphaFoldDB" id="A0A918E8X0"/>